<gene>
    <name evidence="2" type="ORF">IFJ97_02935</name>
</gene>
<protein>
    <submittedName>
        <fullName evidence="2">Uncharacterized protein</fullName>
    </submittedName>
</protein>
<keyword evidence="1" id="KW-0472">Membrane</keyword>
<evidence type="ECO:0000313" key="3">
    <source>
        <dbReference type="Proteomes" id="UP000598633"/>
    </source>
</evidence>
<proteinExistence type="predicted"/>
<dbReference type="EMBL" id="JACXWA010000053">
    <property type="protein sequence ID" value="MBD3870300.1"/>
    <property type="molecule type" value="Genomic_DNA"/>
</dbReference>
<accession>A0A8J6Y4M4</accession>
<name>A0A8J6Y4M4_9BACT</name>
<evidence type="ECO:0000313" key="2">
    <source>
        <dbReference type="EMBL" id="MBD3870300.1"/>
    </source>
</evidence>
<dbReference type="Proteomes" id="UP000598633">
    <property type="component" value="Unassembled WGS sequence"/>
</dbReference>
<organism evidence="2 3">
    <name type="scientific">Candidatus Sulfomarinibacter kjeldsenii</name>
    <dbReference type="NCBI Taxonomy" id="2885994"/>
    <lineage>
        <taxon>Bacteria</taxon>
        <taxon>Pseudomonadati</taxon>
        <taxon>Acidobacteriota</taxon>
        <taxon>Thermoanaerobaculia</taxon>
        <taxon>Thermoanaerobaculales</taxon>
        <taxon>Candidatus Sulfomarinibacteraceae</taxon>
        <taxon>Candidatus Sulfomarinibacter</taxon>
    </lineage>
</organism>
<keyword evidence="1" id="KW-0812">Transmembrane</keyword>
<keyword evidence="1" id="KW-1133">Transmembrane helix</keyword>
<evidence type="ECO:0000256" key="1">
    <source>
        <dbReference type="SAM" id="Phobius"/>
    </source>
</evidence>
<dbReference type="AlphaFoldDB" id="A0A8J6Y4M4"/>
<feature type="transmembrane region" description="Helical" evidence="1">
    <location>
        <begin position="82"/>
        <end position="100"/>
    </location>
</feature>
<feature type="transmembrane region" description="Helical" evidence="1">
    <location>
        <begin position="242"/>
        <end position="274"/>
    </location>
</feature>
<feature type="transmembrane region" description="Helical" evidence="1">
    <location>
        <begin position="299"/>
        <end position="320"/>
    </location>
</feature>
<reference evidence="2 3" key="1">
    <citation type="submission" date="2020-08" db="EMBL/GenBank/DDBJ databases">
        <title>Acidobacteriota in marine sediments use diverse sulfur dissimilation pathways.</title>
        <authorList>
            <person name="Wasmund K."/>
        </authorList>
    </citation>
    <scope>NUCLEOTIDE SEQUENCE [LARGE SCALE GENOMIC DNA]</scope>
    <source>
        <strain evidence="2">MAG AM3-A</strain>
    </source>
</reference>
<feature type="transmembrane region" description="Helical" evidence="1">
    <location>
        <begin position="214"/>
        <end position="236"/>
    </location>
</feature>
<comment type="caution">
    <text evidence="2">The sequence shown here is derived from an EMBL/GenBank/DDBJ whole genome shotgun (WGS) entry which is preliminary data.</text>
</comment>
<sequence length="471" mass="52350">MDPDTGLSCNPAALGPLDDDLTPVTGPVEVFEGEEKYLSARKLDARVKLCAEIAPVLGKILDQEETVLHVLPALHYPRFLDFFGFGVWWTIFFRATLILTDRRVIEVLMRDGRRAGTRVCSYSWGQVSDLRFSMATLKLKPAKGRTQKWKIIERGDRKLLKLLVPNIKQLLPGDIRAPRPVPLWHCPECGAAAAEHPQQCTQCKTPFKTRRQAAALALAFPGAGLFFAGHPILATLDFLGEILVYILVAILFLVASGPSEMVAAVIVGLVMLFFTKLESAHMASVLVHRTKVDRKEKKWRRVAIVGAAVSLVFLALPPLLSGSLGNKLDRDLDLSANALGWSGGHDPSQWQFGIETNQRSEWIRDDGKAVFVWSWTMGTDETYESLAAAFNTGGQEIPTESISVADLDGFRVHQSDFDDEGDTYVWVRWVLFDRQYDDVHVVGAVVDPDGIESFEAELDDLLQNLVWIPAE</sequence>